<dbReference type="VEuPathDB" id="FungiDB:MGG_17314"/>
<reference key="2">
    <citation type="submission" date="2011-05" db="EMBL/GenBank/DDBJ databases">
        <title>The Genome Sequence of Magnaporthe oryzae 70-15.</title>
        <authorList>
            <consortium name="The Broad Institute Genome Sequencing Platform"/>
            <person name="Ma L.-J."/>
            <person name="Dead R."/>
            <person name="Young S.K."/>
            <person name="Zeng Q."/>
            <person name="Gargeya S."/>
            <person name="Fitzgerald M."/>
            <person name="Haas B."/>
            <person name="Abouelleil A."/>
            <person name="Alvarado L."/>
            <person name="Arachchi H.M."/>
            <person name="Berlin A."/>
            <person name="Brown A."/>
            <person name="Chapman S.B."/>
            <person name="Chen Z."/>
            <person name="Dunbar C."/>
            <person name="Freedman E."/>
            <person name="Gearin G."/>
            <person name="Gellesch M."/>
            <person name="Goldberg J."/>
            <person name="Griggs A."/>
            <person name="Gujja S."/>
            <person name="Heiman D."/>
            <person name="Howarth C."/>
            <person name="Larson L."/>
            <person name="Lui A."/>
            <person name="MacDonald P.J.P."/>
            <person name="Mehta T."/>
            <person name="Montmayeur A."/>
            <person name="Murphy C."/>
            <person name="Neiman D."/>
            <person name="Pearson M."/>
            <person name="Priest M."/>
            <person name="Roberts A."/>
            <person name="Saif S."/>
            <person name="Shea T."/>
            <person name="Shenoy N."/>
            <person name="Sisk P."/>
            <person name="Stolte C."/>
            <person name="Sykes S."/>
            <person name="Yandava C."/>
            <person name="Wortman J."/>
            <person name="Nusbaum C."/>
            <person name="Birren B."/>
        </authorList>
    </citation>
    <scope>NUCLEOTIDE SEQUENCE</scope>
    <source>
        <strain>70-15</strain>
    </source>
</reference>
<evidence type="ECO:0000256" key="1">
    <source>
        <dbReference type="SAM" id="MobiDB-lite"/>
    </source>
</evidence>
<keyword evidence="3" id="KW-1185">Reference proteome</keyword>
<evidence type="ECO:0000313" key="3">
    <source>
        <dbReference type="Proteomes" id="UP000009058"/>
    </source>
</evidence>
<protein>
    <submittedName>
        <fullName evidence="2">Uncharacterized protein</fullName>
    </submittedName>
</protein>
<dbReference type="HOGENOM" id="CLU_2085298_0_0_1"/>
<dbReference type="RefSeq" id="XP_003717795.1">
    <property type="nucleotide sequence ID" value="XM_003717747.1"/>
</dbReference>
<dbReference type="AlphaFoldDB" id="G4NC62"/>
<organism evidence="2 3">
    <name type="scientific">Pyricularia oryzae (strain 70-15 / ATCC MYA-4617 / FGSC 8958)</name>
    <name type="common">Rice blast fungus</name>
    <name type="synonym">Magnaporthe oryzae</name>
    <dbReference type="NCBI Taxonomy" id="242507"/>
    <lineage>
        <taxon>Eukaryota</taxon>
        <taxon>Fungi</taxon>
        <taxon>Dikarya</taxon>
        <taxon>Ascomycota</taxon>
        <taxon>Pezizomycotina</taxon>
        <taxon>Sordariomycetes</taxon>
        <taxon>Sordariomycetidae</taxon>
        <taxon>Magnaporthales</taxon>
        <taxon>Pyriculariaceae</taxon>
        <taxon>Pyricularia</taxon>
    </lineage>
</organism>
<dbReference type="InParanoid" id="G4NC62"/>
<dbReference type="GeneID" id="12986633"/>
<reference evidence="2 3" key="1">
    <citation type="journal article" date="2005" name="Nature">
        <title>The genome sequence of the rice blast fungus Magnaporthe grisea.</title>
        <authorList>
            <person name="Dean R.A."/>
            <person name="Talbot N.J."/>
            <person name="Ebbole D.J."/>
            <person name="Farman M.L."/>
            <person name="Mitchell T.K."/>
            <person name="Orbach M.J."/>
            <person name="Thon M."/>
            <person name="Kulkarni R."/>
            <person name="Xu J.R."/>
            <person name="Pan H."/>
            <person name="Read N.D."/>
            <person name="Lee Y.H."/>
            <person name="Carbone I."/>
            <person name="Brown D."/>
            <person name="Oh Y.Y."/>
            <person name="Donofrio N."/>
            <person name="Jeong J.S."/>
            <person name="Soanes D.M."/>
            <person name="Djonovic S."/>
            <person name="Kolomiets E."/>
            <person name="Rehmeyer C."/>
            <person name="Li W."/>
            <person name="Harding M."/>
            <person name="Kim S."/>
            <person name="Lebrun M.H."/>
            <person name="Bohnert H."/>
            <person name="Coughlan S."/>
            <person name="Butler J."/>
            <person name="Calvo S."/>
            <person name="Ma L.J."/>
            <person name="Nicol R."/>
            <person name="Purcell S."/>
            <person name="Nusbaum C."/>
            <person name="Galagan J.E."/>
            <person name="Birren B.W."/>
        </authorList>
    </citation>
    <scope>NUCLEOTIDE SEQUENCE [LARGE SCALE GENOMIC DNA]</scope>
    <source>
        <strain evidence="3">70-15 / ATCC MYA-4617 / FGSC 8958</strain>
    </source>
</reference>
<dbReference type="EMBL" id="CM001235">
    <property type="protein sequence ID" value="EHA48211.1"/>
    <property type="molecule type" value="Genomic_DNA"/>
</dbReference>
<dbReference type="KEGG" id="mgr:MGG_17314"/>
<gene>
    <name evidence="2" type="ORF">MGG_17314</name>
</gene>
<proteinExistence type="predicted"/>
<name>G4NC62_PYRO7</name>
<evidence type="ECO:0000313" key="2">
    <source>
        <dbReference type="EMBL" id="EHA48211.1"/>
    </source>
</evidence>
<accession>G4NC62</accession>
<sequence>MNWYQRIGRKGRNKDGGYNKNGGGYSGAGSTFVGARKVKVYRLNRIQAQRRIHPYDFVVGLNGARTTLSKVLGRGVARKSHLGLRQDGLVAPPATASPSPHRERKWARGLCRQRLGI</sequence>
<feature type="region of interest" description="Disordered" evidence="1">
    <location>
        <begin position="1"/>
        <end position="24"/>
    </location>
</feature>
<dbReference type="Proteomes" id="UP000009058">
    <property type="component" value="Chromosome 5"/>
</dbReference>